<dbReference type="SUPFAM" id="SSF51197">
    <property type="entry name" value="Clavaminate synthase-like"/>
    <property type="match status" value="1"/>
</dbReference>
<gene>
    <name evidence="4" type="ORF">FA13DRAFT_65868</name>
</gene>
<dbReference type="OrthoDB" id="272271at2759"/>
<dbReference type="Gene3D" id="3.60.130.10">
    <property type="entry name" value="Clavaminate synthase-like"/>
    <property type="match status" value="1"/>
</dbReference>
<comment type="caution">
    <text evidence="4">The sequence shown here is derived from an EMBL/GenBank/DDBJ whole genome shotgun (WGS) entry which is preliminary data.</text>
</comment>
<evidence type="ECO:0000313" key="5">
    <source>
        <dbReference type="Proteomes" id="UP000298030"/>
    </source>
</evidence>
<feature type="region of interest" description="Disordered" evidence="2">
    <location>
        <begin position="1"/>
        <end position="23"/>
    </location>
</feature>
<dbReference type="EMBL" id="QPFP01000010">
    <property type="protein sequence ID" value="TEB34086.1"/>
    <property type="molecule type" value="Genomic_DNA"/>
</dbReference>
<dbReference type="STRING" id="71717.A0A4Y7TIT7"/>
<protein>
    <submittedName>
        <fullName evidence="4">Clavaminate synthase-like protein</fullName>
    </submittedName>
</protein>
<proteinExistence type="predicted"/>
<keyword evidence="5" id="KW-1185">Reference proteome</keyword>
<dbReference type="PANTHER" id="PTHR10696">
    <property type="entry name" value="GAMMA-BUTYROBETAINE HYDROXYLASE-RELATED"/>
    <property type="match status" value="1"/>
</dbReference>
<evidence type="ECO:0000256" key="1">
    <source>
        <dbReference type="ARBA" id="ARBA00023002"/>
    </source>
</evidence>
<dbReference type="InterPro" id="IPR050411">
    <property type="entry name" value="AlphaKG_dependent_hydroxylases"/>
</dbReference>
<keyword evidence="1" id="KW-0560">Oxidoreductase</keyword>
<name>A0A4Y7TIT7_COPMI</name>
<dbReference type="AlphaFoldDB" id="A0A4Y7TIT7"/>
<dbReference type="Pfam" id="PF02668">
    <property type="entry name" value="TauD"/>
    <property type="match status" value="1"/>
</dbReference>
<reference evidence="4 5" key="1">
    <citation type="journal article" date="2019" name="Nat. Ecol. Evol.">
        <title>Megaphylogeny resolves global patterns of mushroom evolution.</title>
        <authorList>
            <person name="Varga T."/>
            <person name="Krizsan K."/>
            <person name="Foldi C."/>
            <person name="Dima B."/>
            <person name="Sanchez-Garcia M."/>
            <person name="Sanchez-Ramirez S."/>
            <person name="Szollosi G.J."/>
            <person name="Szarkandi J.G."/>
            <person name="Papp V."/>
            <person name="Albert L."/>
            <person name="Andreopoulos W."/>
            <person name="Angelini C."/>
            <person name="Antonin V."/>
            <person name="Barry K.W."/>
            <person name="Bougher N.L."/>
            <person name="Buchanan P."/>
            <person name="Buyck B."/>
            <person name="Bense V."/>
            <person name="Catcheside P."/>
            <person name="Chovatia M."/>
            <person name="Cooper J."/>
            <person name="Damon W."/>
            <person name="Desjardin D."/>
            <person name="Finy P."/>
            <person name="Geml J."/>
            <person name="Haridas S."/>
            <person name="Hughes K."/>
            <person name="Justo A."/>
            <person name="Karasinski D."/>
            <person name="Kautmanova I."/>
            <person name="Kiss B."/>
            <person name="Kocsube S."/>
            <person name="Kotiranta H."/>
            <person name="LaButti K.M."/>
            <person name="Lechner B.E."/>
            <person name="Liimatainen K."/>
            <person name="Lipzen A."/>
            <person name="Lukacs Z."/>
            <person name="Mihaltcheva S."/>
            <person name="Morgado L.N."/>
            <person name="Niskanen T."/>
            <person name="Noordeloos M.E."/>
            <person name="Ohm R.A."/>
            <person name="Ortiz-Santana B."/>
            <person name="Ovrebo C."/>
            <person name="Racz N."/>
            <person name="Riley R."/>
            <person name="Savchenko A."/>
            <person name="Shiryaev A."/>
            <person name="Soop K."/>
            <person name="Spirin V."/>
            <person name="Szebenyi C."/>
            <person name="Tomsovsky M."/>
            <person name="Tulloss R.E."/>
            <person name="Uehling J."/>
            <person name="Grigoriev I.V."/>
            <person name="Vagvolgyi C."/>
            <person name="Papp T."/>
            <person name="Martin F.M."/>
            <person name="Miettinen O."/>
            <person name="Hibbett D.S."/>
            <person name="Nagy L.G."/>
        </authorList>
    </citation>
    <scope>NUCLEOTIDE SEQUENCE [LARGE SCALE GENOMIC DNA]</scope>
    <source>
        <strain evidence="4 5">FP101781</strain>
    </source>
</reference>
<accession>A0A4Y7TIT7</accession>
<dbReference type="GO" id="GO:0016491">
    <property type="term" value="F:oxidoreductase activity"/>
    <property type="evidence" value="ECO:0007669"/>
    <property type="project" value="UniProtKB-KW"/>
</dbReference>
<dbReference type="PANTHER" id="PTHR10696:SF54">
    <property type="entry name" value="FAMILY OXIDOREDUCTASE, PUTATIVE (AFU_ORTHOLOGUE AFUA_4G13850)-RELATED"/>
    <property type="match status" value="1"/>
</dbReference>
<dbReference type="InterPro" id="IPR042098">
    <property type="entry name" value="TauD-like_sf"/>
</dbReference>
<evidence type="ECO:0000259" key="3">
    <source>
        <dbReference type="Pfam" id="PF02668"/>
    </source>
</evidence>
<evidence type="ECO:0000256" key="2">
    <source>
        <dbReference type="SAM" id="MobiDB-lite"/>
    </source>
</evidence>
<feature type="domain" description="TauD/TfdA-like" evidence="3">
    <location>
        <begin position="96"/>
        <end position="354"/>
    </location>
</feature>
<sequence>MASPTSLHPISGQPKQPDIPYHPDEAKWRARTARRLAEDPCLPSTPLPEGFPKRLIGPLVWEGEQWADESLWAYSLSEEELQEIDRAVRHFEDSGRPLTQVDRTTFPLPKLSHTLHSLTIELYAGRGFFVLRSIPTGLYTPYQNTLIYLGLSAHIAPTIASQDPANGSMLGHITDLRSKDENGSSGAPAYMNVSQPFHSDPGDVVSLFALGEAEEGGESKIASAWWVYNELAETRPDLVKVLAEPFPLEMFNRDPPYQLRPFLFKCPHDDRIIIQNARRLCTGFEGLPRSPSVPPLTEAQAEAIDALHFLAEKHCVRMKLRTGDIQYVSNLGLFHAREGFVDSPQKKRHLLRLWQRNEELAWPTPPALEERFKVLFKKVPVEKQRFPLEPDIRSISRGRGLDAKAKRA</sequence>
<evidence type="ECO:0000313" key="4">
    <source>
        <dbReference type="EMBL" id="TEB34086.1"/>
    </source>
</evidence>
<dbReference type="Proteomes" id="UP000298030">
    <property type="component" value="Unassembled WGS sequence"/>
</dbReference>
<organism evidence="4 5">
    <name type="scientific">Coprinellus micaceus</name>
    <name type="common">Glistening ink-cap mushroom</name>
    <name type="synonym">Coprinus micaceus</name>
    <dbReference type="NCBI Taxonomy" id="71717"/>
    <lineage>
        <taxon>Eukaryota</taxon>
        <taxon>Fungi</taxon>
        <taxon>Dikarya</taxon>
        <taxon>Basidiomycota</taxon>
        <taxon>Agaricomycotina</taxon>
        <taxon>Agaricomycetes</taxon>
        <taxon>Agaricomycetidae</taxon>
        <taxon>Agaricales</taxon>
        <taxon>Agaricineae</taxon>
        <taxon>Psathyrellaceae</taxon>
        <taxon>Coprinellus</taxon>
    </lineage>
</organism>
<dbReference type="InterPro" id="IPR003819">
    <property type="entry name" value="TauD/TfdA-like"/>
</dbReference>